<feature type="compositionally biased region" description="Low complexity" evidence="1">
    <location>
        <begin position="191"/>
        <end position="211"/>
    </location>
</feature>
<name>A0A9P4QJW3_9PLEO</name>
<dbReference type="EMBL" id="ML996271">
    <property type="protein sequence ID" value="KAF2728657.1"/>
    <property type="molecule type" value="Genomic_DNA"/>
</dbReference>
<evidence type="ECO:0000313" key="3">
    <source>
        <dbReference type="EMBL" id="KAF2728657.1"/>
    </source>
</evidence>
<protein>
    <recommendedName>
        <fullName evidence="5">Transmembrane protein</fullName>
    </recommendedName>
</protein>
<sequence length="308" mass="33555">MSFASLSPPTRPPITLFISRGPRRNIRDPPTVPFSKQPLWMLTTILGSLFLTVVPILAAYAGTKYTASEPPTPADAPRDPNSYFKTTIQRSTTSHKHPSQSSKDQTPDPPPSPRDRPASLEKEALHRSSIIHQASPARKPWNPPFPTSTAANTPERRQSPAVLPASHPQPQHQPRCPTPLSPPSQLRLAGTIDATSDTSSHHTPSPSSIHAQAPRRASLASNIPAAEIQYRPSKPETVRVRTLAQRVISALKASALVLGILLFIFGFAVLTAHCLAWFIVYKTEARLGEVRRGVVRGGEMRVCLCARG</sequence>
<comment type="caution">
    <text evidence="3">The sequence shown here is derived from an EMBL/GenBank/DDBJ whole genome shotgun (WGS) entry which is preliminary data.</text>
</comment>
<evidence type="ECO:0000256" key="2">
    <source>
        <dbReference type="SAM" id="Phobius"/>
    </source>
</evidence>
<feature type="compositionally biased region" description="Polar residues" evidence="1">
    <location>
        <begin position="83"/>
        <end position="92"/>
    </location>
</feature>
<keyword evidence="2" id="KW-0472">Membrane</keyword>
<organism evidence="3 4">
    <name type="scientific">Polyplosphaeria fusca</name>
    <dbReference type="NCBI Taxonomy" id="682080"/>
    <lineage>
        <taxon>Eukaryota</taxon>
        <taxon>Fungi</taxon>
        <taxon>Dikarya</taxon>
        <taxon>Ascomycota</taxon>
        <taxon>Pezizomycotina</taxon>
        <taxon>Dothideomycetes</taxon>
        <taxon>Pleosporomycetidae</taxon>
        <taxon>Pleosporales</taxon>
        <taxon>Tetraplosphaeriaceae</taxon>
        <taxon>Polyplosphaeria</taxon>
    </lineage>
</organism>
<feature type="compositionally biased region" description="Basic and acidic residues" evidence="1">
    <location>
        <begin position="113"/>
        <end position="126"/>
    </location>
</feature>
<keyword evidence="2" id="KW-0812">Transmembrane</keyword>
<evidence type="ECO:0000313" key="4">
    <source>
        <dbReference type="Proteomes" id="UP000799444"/>
    </source>
</evidence>
<gene>
    <name evidence="3" type="ORF">EJ04DRAFT_581182</name>
</gene>
<feature type="transmembrane region" description="Helical" evidence="2">
    <location>
        <begin position="255"/>
        <end position="280"/>
    </location>
</feature>
<reference evidence="3" key="1">
    <citation type="journal article" date="2020" name="Stud. Mycol.">
        <title>101 Dothideomycetes genomes: a test case for predicting lifestyles and emergence of pathogens.</title>
        <authorList>
            <person name="Haridas S."/>
            <person name="Albert R."/>
            <person name="Binder M."/>
            <person name="Bloem J."/>
            <person name="Labutti K."/>
            <person name="Salamov A."/>
            <person name="Andreopoulos B."/>
            <person name="Baker S."/>
            <person name="Barry K."/>
            <person name="Bills G."/>
            <person name="Bluhm B."/>
            <person name="Cannon C."/>
            <person name="Castanera R."/>
            <person name="Culley D."/>
            <person name="Daum C."/>
            <person name="Ezra D."/>
            <person name="Gonzalez J."/>
            <person name="Henrissat B."/>
            <person name="Kuo A."/>
            <person name="Liang C."/>
            <person name="Lipzen A."/>
            <person name="Lutzoni F."/>
            <person name="Magnuson J."/>
            <person name="Mondo S."/>
            <person name="Nolan M."/>
            <person name="Ohm R."/>
            <person name="Pangilinan J."/>
            <person name="Park H.-J."/>
            <person name="Ramirez L."/>
            <person name="Alfaro M."/>
            <person name="Sun H."/>
            <person name="Tritt A."/>
            <person name="Yoshinaga Y."/>
            <person name="Zwiers L.-H."/>
            <person name="Turgeon B."/>
            <person name="Goodwin S."/>
            <person name="Spatafora J."/>
            <person name="Crous P."/>
            <person name="Grigoriev I."/>
        </authorList>
    </citation>
    <scope>NUCLEOTIDE SEQUENCE</scope>
    <source>
        <strain evidence="3">CBS 125425</strain>
    </source>
</reference>
<evidence type="ECO:0000256" key="1">
    <source>
        <dbReference type="SAM" id="MobiDB-lite"/>
    </source>
</evidence>
<keyword evidence="2" id="KW-1133">Transmembrane helix</keyword>
<proteinExistence type="predicted"/>
<dbReference type="AlphaFoldDB" id="A0A9P4QJW3"/>
<dbReference type="OrthoDB" id="3797881at2759"/>
<feature type="region of interest" description="Disordered" evidence="1">
    <location>
        <begin position="65"/>
        <end position="215"/>
    </location>
</feature>
<accession>A0A9P4QJW3</accession>
<evidence type="ECO:0008006" key="5">
    <source>
        <dbReference type="Google" id="ProtNLM"/>
    </source>
</evidence>
<dbReference type="Proteomes" id="UP000799444">
    <property type="component" value="Unassembled WGS sequence"/>
</dbReference>
<feature type="transmembrane region" description="Helical" evidence="2">
    <location>
        <begin position="39"/>
        <end position="61"/>
    </location>
</feature>
<keyword evidence="4" id="KW-1185">Reference proteome</keyword>
<feature type="region of interest" description="Disordered" evidence="1">
    <location>
        <begin position="1"/>
        <end position="33"/>
    </location>
</feature>